<dbReference type="Proteomes" id="UP001556367">
    <property type="component" value="Unassembled WGS sequence"/>
</dbReference>
<evidence type="ECO:0000256" key="1">
    <source>
        <dbReference type="SAM" id="SignalP"/>
    </source>
</evidence>
<keyword evidence="1" id="KW-0732">Signal</keyword>
<feature type="signal peptide" evidence="1">
    <location>
        <begin position="1"/>
        <end position="25"/>
    </location>
</feature>
<protein>
    <recommendedName>
        <fullName evidence="2">Carboxylesterase type B domain-containing protein</fullName>
    </recommendedName>
</protein>
<evidence type="ECO:0000313" key="3">
    <source>
        <dbReference type="EMBL" id="KAL0946017.1"/>
    </source>
</evidence>
<dbReference type="Gene3D" id="3.40.50.1820">
    <property type="entry name" value="alpha/beta hydrolase"/>
    <property type="match status" value="1"/>
</dbReference>
<dbReference type="InterPro" id="IPR050309">
    <property type="entry name" value="Type-B_Carboxylest/Lipase"/>
</dbReference>
<feature type="domain" description="Carboxylesterase type B" evidence="2">
    <location>
        <begin position="34"/>
        <end position="202"/>
    </location>
</feature>
<name>A0ABR3IRW0_9AGAR</name>
<dbReference type="SUPFAM" id="SSF53474">
    <property type="entry name" value="alpha/beta-Hydrolases"/>
    <property type="match status" value="1"/>
</dbReference>
<dbReference type="EMBL" id="JASNQZ010000015">
    <property type="protein sequence ID" value="KAL0946017.1"/>
    <property type="molecule type" value="Genomic_DNA"/>
</dbReference>
<accession>A0ABR3IRW0</accession>
<comment type="caution">
    <text evidence="3">The sequence shown here is derived from an EMBL/GenBank/DDBJ whole genome shotgun (WGS) entry which is preliminary data.</text>
</comment>
<dbReference type="InterPro" id="IPR002018">
    <property type="entry name" value="CarbesteraseB"/>
</dbReference>
<evidence type="ECO:0000313" key="4">
    <source>
        <dbReference type="Proteomes" id="UP001556367"/>
    </source>
</evidence>
<reference evidence="4" key="1">
    <citation type="submission" date="2024-06" db="EMBL/GenBank/DDBJ databases">
        <title>Multi-omics analyses provide insights into the biosynthesis of the anticancer antibiotic pleurotin in Hohenbuehelia grisea.</title>
        <authorList>
            <person name="Weaver J.A."/>
            <person name="Alberti F."/>
        </authorList>
    </citation>
    <scope>NUCLEOTIDE SEQUENCE [LARGE SCALE GENOMIC DNA]</scope>
    <source>
        <strain evidence="4">T-177</strain>
    </source>
</reference>
<dbReference type="InterPro" id="IPR029058">
    <property type="entry name" value="AB_hydrolase_fold"/>
</dbReference>
<dbReference type="PANTHER" id="PTHR11559">
    <property type="entry name" value="CARBOXYLESTERASE"/>
    <property type="match status" value="1"/>
</dbReference>
<evidence type="ECO:0000259" key="2">
    <source>
        <dbReference type="Pfam" id="PF00135"/>
    </source>
</evidence>
<gene>
    <name evidence="3" type="ORF">HGRIS_012294</name>
</gene>
<organism evidence="3 4">
    <name type="scientific">Hohenbuehelia grisea</name>
    <dbReference type="NCBI Taxonomy" id="104357"/>
    <lineage>
        <taxon>Eukaryota</taxon>
        <taxon>Fungi</taxon>
        <taxon>Dikarya</taxon>
        <taxon>Basidiomycota</taxon>
        <taxon>Agaricomycotina</taxon>
        <taxon>Agaricomycetes</taxon>
        <taxon>Agaricomycetidae</taxon>
        <taxon>Agaricales</taxon>
        <taxon>Pleurotineae</taxon>
        <taxon>Pleurotaceae</taxon>
        <taxon>Hohenbuehelia</taxon>
    </lineage>
</organism>
<keyword evidence="4" id="KW-1185">Reference proteome</keyword>
<sequence>MLQGPKYGLLLTTLLFARSLAAGGAQIVDLGYARYEGSQPNSKTVVFYGIPYAEPPLGERRFRAPVPLVPSRITAEQPEGGAIDATQPPDFCIQKGNDGSENCLKVNIYKPHSATPDSKLPVLFYIHGGAGNPVAWPFDHWIEYYQDVVIVSVYYRLSFLGSLAPPEFKDSNLGDFNVGLLDRIEALKWVRQHISRFGGNPSMSLSTARATEVPMSIST</sequence>
<dbReference type="Pfam" id="PF00135">
    <property type="entry name" value="COesterase"/>
    <property type="match status" value="1"/>
</dbReference>
<proteinExistence type="predicted"/>
<feature type="chain" id="PRO_5047168549" description="Carboxylesterase type B domain-containing protein" evidence="1">
    <location>
        <begin position="26"/>
        <end position="219"/>
    </location>
</feature>